<dbReference type="SUPFAM" id="SSF54909">
    <property type="entry name" value="Dimeric alpha+beta barrel"/>
    <property type="match status" value="1"/>
</dbReference>
<evidence type="ECO:0008006" key="3">
    <source>
        <dbReference type="Google" id="ProtNLM"/>
    </source>
</evidence>
<dbReference type="Proteomes" id="UP000256690">
    <property type="component" value="Unassembled WGS sequence"/>
</dbReference>
<dbReference type="AlphaFoldDB" id="A0A3D8T3I8"/>
<protein>
    <recommendedName>
        <fullName evidence="3">ABM domain-containing protein</fullName>
    </recommendedName>
</protein>
<name>A0A3D8T3I8_9EURO</name>
<evidence type="ECO:0000313" key="1">
    <source>
        <dbReference type="EMBL" id="RDW93125.1"/>
    </source>
</evidence>
<dbReference type="GeneID" id="38110817"/>
<sequence>MSRIVTEIVTIPFTPEARIDEVVPKTIPVISAQEGCRRLKWGRWEEDPNKVQMMINWDDISFHQKFIESAEYPKLLGLLEGLLSGPPSIIHVHFDEEAINKITDDPIVELATFYAVGEGFVDAVDRTLAVGSESEGCLRYTRGDVVEEIAVSEGEAKEKGHYAAISWTSLQARLHATKRDEVKESGLGVVSKIGGYEVHHVKFQ</sequence>
<dbReference type="EMBL" id="PVWQ01000001">
    <property type="protein sequence ID" value="RDW93125.1"/>
    <property type="molecule type" value="Genomic_DNA"/>
</dbReference>
<proteinExistence type="predicted"/>
<keyword evidence="2" id="KW-1185">Reference proteome</keyword>
<organism evidence="1 2">
    <name type="scientific">Aspergillus mulundensis</name>
    <dbReference type="NCBI Taxonomy" id="1810919"/>
    <lineage>
        <taxon>Eukaryota</taxon>
        <taxon>Fungi</taxon>
        <taxon>Dikarya</taxon>
        <taxon>Ascomycota</taxon>
        <taxon>Pezizomycotina</taxon>
        <taxon>Eurotiomycetes</taxon>
        <taxon>Eurotiomycetidae</taxon>
        <taxon>Eurotiales</taxon>
        <taxon>Aspergillaceae</taxon>
        <taxon>Aspergillus</taxon>
        <taxon>Aspergillus subgen. Nidulantes</taxon>
    </lineage>
</organism>
<comment type="caution">
    <text evidence="1">The sequence shown here is derived from an EMBL/GenBank/DDBJ whole genome shotgun (WGS) entry which is preliminary data.</text>
</comment>
<gene>
    <name evidence="1" type="ORF">DSM5745_00447</name>
</gene>
<reference evidence="1 2" key="1">
    <citation type="journal article" date="2018" name="IMA Fungus">
        <title>IMA Genome-F 9: Draft genome sequence of Annulohypoxylon stygium, Aspergillus mulundensis, Berkeleyomyces basicola (syn. Thielaviopsis basicola), Ceratocystis smalleyi, two Cercospora beticola strains, Coleophoma cylindrospora, Fusarium fracticaudum, Phialophora cf. hyalina, and Morchella septimelata.</title>
        <authorList>
            <person name="Wingfield B.D."/>
            <person name="Bills G.F."/>
            <person name="Dong Y."/>
            <person name="Huang W."/>
            <person name="Nel W.J."/>
            <person name="Swalarsk-Parry B.S."/>
            <person name="Vaghefi N."/>
            <person name="Wilken P.M."/>
            <person name="An Z."/>
            <person name="de Beer Z.W."/>
            <person name="De Vos L."/>
            <person name="Chen L."/>
            <person name="Duong T.A."/>
            <person name="Gao Y."/>
            <person name="Hammerbacher A."/>
            <person name="Kikkert J.R."/>
            <person name="Li Y."/>
            <person name="Li H."/>
            <person name="Li K."/>
            <person name="Li Q."/>
            <person name="Liu X."/>
            <person name="Ma X."/>
            <person name="Naidoo K."/>
            <person name="Pethybridge S.J."/>
            <person name="Sun J."/>
            <person name="Steenkamp E.T."/>
            <person name="van der Nest M.A."/>
            <person name="van Wyk S."/>
            <person name="Wingfield M.J."/>
            <person name="Xiong C."/>
            <person name="Yue Q."/>
            <person name="Zhang X."/>
        </authorList>
    </citation>
    <scope>NUCLEOTIDE SEQUENCE [LARGE SCALE GENOMIC DNA]</scope>
    <source>
        <strain evidence="1 2">DSM 5745</strain>
    </source>
</reference>
<dbReference type="RefSeq" id="XP_026608308.1">
    <property type="nucleotide sequence ID" value="XM_026742463.1"/>
</dbReference>
<evidence type="ECO:0000313" key="2">
    <source>
        <dbReference type="Proteomes" id="UP000256690"/>
    </source>
</evidence>
<dbReference type="STRING" id="1810919.A0A3D8T3I8"/>
<dbReference type="OrthoDB" id="3830579at2759"/>
<accession>A0A3D8T3I8</accession>
<dbReference type="Gene3D" id="3.30.70.100">
    <property type="match status" value="1"/>
</dbReference>
<dbReference type="InterPro" id="IPR011008">
    <property type="entry name" value="Dimeric_a/b-barrel"/>
</dbReference>